<dbReference type="PROSITE" id="PS51257">
    <property type="entry name" value="PROKAR_LIPOPROTEIN"/>
    <property type="match status" value="1"/>
</dbReference>
<comment type="caution">
    <text evidence="2">The sequence shown here is derived from an EMBL/GenBank/DDBJ whole genome shotgun (WGS) entry which is preliminary data.</text>
</comment>
<dbReference type="RefSeq" id="WP_207416622.1">
    <property type="nucleotide sequence ID" value="NZ_CP061177.1"/>
</dbReference>
<feature type="compositionally biased region" description="Basic and acidic residues" evidence="1">
    <location>
        <begin position="52"/>
        <end position="64"/>
    </location>
</feature>
<reference evidence="2 3" key="1">
    <citation type="submission" date="2020-09" db="EMBL/GenBank/DDBJ databases">
        <title>Roseomonas.</title>
        <authorList>
            <person name="Zhu W."/>
        </authorList>
    </citation>
    <scope>NUCLEOTIDE SEQUENCE [LARGE SCALE GENOMIC DNA]</scope>
    <source>
        <strain evidence="2 3">573</strain>
    </source>
</reference>
<keyword evidence="3" id="KW-1185">Reference proteome</keyword>
<protein>
    <recommendedName>
        <fullName evidence="4">Lipoprotein</fullName>
    </recommendedName>
</protein>
<evidence type="ECO:0000256" key="1">
    <source>
        <dbReference type="SAM" id="MobiDB-lite"/>
    </source>
</evidence>
<organism evidence="2 3">
    <name type="scientific">Roseomonas haemaphysalidis</name>
    <dbReference type="NCBI Taxonomy" id="2768162"/>
    <lineage>
        <taxon>Bacteria</taxon>
        <taxon>Pseudomonadati</taxon>
        <taxon>Pseudomonadota</taxon>
        <taxon>Alphaproteobacteria</taxon>
        <taxon>Acetobacterales</taxon>
        <taxon>Roseomonadaceae</taxon>
        <taxon>Roseomonas</taxon>
    </lineage>
</organism>
<evidence type="ECO:0000313" key="2">
    <source>
        <dbReference type="EMBL" id="MBO1079124.1"/>
    </source>
</evidence>
<evidence type="ECO:0000313" key="3">
    <source>
        <dbReference type="Proteomes" id="UP001518989"/>
    </source>
</evidence>
<feature type="region of interest" description="Disordered" evidence="1">
    <location>
        <begin position="41"/>
        <end position="74"/>
    </location>
</feature>
<dbReference type="EMBL" id="JACTNG010000004">
    <property type="protein sequence ID" value="MBO1079124.1"/>
    <property type="molecule type" value="Genomic_DNA"/>
</dbReference>
<evidence type="ECO:0008006" key="4">
    <source>
        <dbReference type="Google" id="ProtNLM"/>
    </source>
</evidence>
<sequence length="74" mass="7906">MMHRLLVMTLALTLAACGEDRWKTIGVVVTGLVVAALASASGGGLGQGGAFDPERYNPEDDTRFSHQPPRAHMR</sequence>
<proteinExistence type="predicted"/>
<dbReference type="Proteomes" id="UP001518989">
    <property type="component" value="Unassembled WGS sequence"/>
</dbReference>
<gene>
    <name evidence="2" type="ORF">IAI61_08785</name>
</gene>
<name>A0ABS3KNS6_9PROT</name>
<accession>A0ABS3KNS6</accession>